<feature type="transmembrane region" description="Helical" evidence="8">
    <location>
        <begin position="232"/>
        <end position="253"/>
    </location>
</feature>
<accession>A0A2T1A058</accession>
<dbReference type="OrthoDB" id="9813689at2"/>
<evidence type="ECO:0000256" key="2">
    <source>
        <dbReference type="ARBA" id="ARBA00008488"/>
    </source>
</evidence>
<feature type="transmembrane region" description="Helical" evidence="8">
    <location>
        <begin position="170"/>
        <end position="189"/>
    </location>
</feature>
<dbReference type="GO" id="GO:0046872">
    <property type="term" value="F:metal ion binding"/>
    <property type="evidence" value="ECO:0007669"/>
    <property type="project" value="UniProtKB-KW"/>
</dbReference>
<dbReference type="InterPro" id="IPR005744">
    <property type="entry name" value="Hy-lIII"/>
</dbReference>
<evidence type="ECO:0000313" key="9">
    <source>
        <dbReference type="EMBL" id="PRZ41980.1"/>
    </source>
</evidence>
<dbReference type="GO" id="GO:0140911">
    <property type="term" value="F:pore-forming activity"/>
    <property type="evidence" value="ECO:0007669"/>
    <property type="project" value="InterPro"/>
</dbReference>
<keyword evidence="7" id="KW-0479">Metal-binding</keyword>
<dbReference type="InterPro" id="IPR004254">
    <property type="entry name" value="AdipoR/HlyIII-related"/>
</dbReference>
<dbReference type="AlphaFoldDB" id="A0A2T1A058"/>
<dbReference type="Pfam" id="PF03006">
    <property type="entry name" value="HlyIII"/>
    <property type="match status" value="1"/>
</dbReference>
<feature type="transmembrane region" description="Helical" evidence="8">
    <location>
        <begin position="52"/>
        <end position="73"/>
    </location>
</feature>
<evidence type="ECO:0000313" key="10">
    <source>
        <dbReference type="Proteomes" id="UP000237752"/>
    </source>
</evidence>
<keyword evidence="3" id="KW-1003">Cell membrane</keyword>
<name>A0A2T1A058_9ACTN</name>
<feature type="binding site" evidence="7">
    <location>
        <position position="230"/>
    </location>
    <ligand>
        <name>Zn(2+)</name>
        <dbReference type="ChEBI" id="CHEBI:29105"/>
    </ligand>
</feature>
<feature type="binding site" evidence="7">
    <location>
        <position position="101"/>
    </location>
    <ligand>
        <name>Zn(2+)</name>
        <dbReference type="ChEBI" id="CHEBI:29105"/>
    </ligand>
</feature>
<dbReference type="PANTHER" id="PTHR20855">
    <property type="entry name" value="ADIPOR/PROGESTIN RECEPTOR-RELATED"/>
    <property type="match status" value="1"/>
</dbReference>
<evidence type="ECO:0000256" key="5">
    <source>
        <dbReference type="ARBA" id="ARBA00022989"/>
    </source>
</evidence>
<dbReference type="GO" id="GO:0005886">
    <property type="term" value="C:plasma membrane"/>
    <property type="evidence" value="ECO:0007669"/>
    <property type="project" value="UniProtKB-SubCell"/>
</dbReference>
<keyword evidence="10" id="KW-1185">Reference proteome</keyword>
<comment type="subcellular location">
    <subcellularLocation>
        <location evidence="1">Cell membrane</location>
        <topology evidence="1">Multi-pass membrane protein</topology>
    </subcellularLocation>
</comment>
<evidence type="ECO:0000256" key="1">
    <source>
        <dbReference type="ARBA" id="ARBA00004651"/>
    </source>
</evidence>
<dbReference type="Proteomes" id="UP000237752">
    <property type="component" value="Unassembled WGS sequence"/>
</dbReference>
<evidence type="ECO:0000256" key="3">
    <source>
        <dbReference type="ARBA" id="ARBA00022475"/>
    </source>
</evidence>
<keyword evidence="4 8" id="KW-0812">Transmembrane</keyword>
<dbReference type="PANTHER" id="PTHR20855:SF3">
    <property type="entry name" value="LD03007P"/>
    <property type="match status" value="1"/>
</dbReference>
<evidence type="ECO:0000256" key="4">
    <source>
        <dbReference type="ARBA" id="ARBA00022692"/>
    </source>
</evidence>
<keyword evidence="6 8" id="KW-0472">Membrane</keyword>
<dbReference type="NCBIfam" id="TIGR01065">
    <property type="entry name" value="hlyIII"/>
    <property type="match status" value="1"/>
</dbReference>
<feature type="transmembrane region" description="Helical" evidence="8">
    <location>
        <begin position="79"/>
        <end position="100"/>
    </location>
</feature>
<gene>
    <name evidence="9" type="ORF">CLV47_107108</name>
</gene>
<protein>
    <submittedName>
        <fullName evidence="9">Hemolysin III</fullName>
    </submittedName>
</protein>
<sequence>MTDTAEVPGHQGTVDALTEEARFAQIIDAELSLAADDPDYEPLDTRPRLRGYLHLAAFISAVLQAAVLIPLAAVESGRAALATSVYCLFMCAMFGTSALYHRRRWTTRGWKVMKRMDHCMIFLFIAGTYTPFGLLALSGATRWWVLGVAWSGCFAGIALKLAWPTSPRWVGVPIYIAVGWTAIFVVQPISVNGGVAALVLMLFGGLLYSVGAVFYATHWPNIKAGYFGYHEVFHAFTILAAISHYIAIFFVVYNSPFAG</sequence>
<comment type="caution">
    <text evidence="9">The sequence shown here is derived from an EMBL/GenBank/DDBJ whole genome shotgun (WGS) entry which is preliminary data.</text>
</comment>
<evidence type="ECO:0000256" key="7">
    <source>
        <dbReference type="PIRSR" id="PIRSR604254-1"/>
    </source>
</evidence>
<proteinExistence type="inferred from homology"/>
<dbReference type="EMBL" id="PVUE01000007">
    <property type="protein sequence ID" value="PRZ41980.1"/>
    <property type="molecule type" value="Genomic_DNA"/>
</dbReference>
<evidence type="ECO:0000256" key="6">
    <source>
        <dbReference type="ARBA" id="ARBA00023136"/>
    </source>
</evidence>
<feature type="binding site" evidence="7">
    <location>
        <position position="234"/>
    </location>
    <ligand>
        <name>Zn(2+)</name>
        <dbReference type="ChEBI" id="CHEBI:29105"/>
    </ligand>
</feature>
<evidence type="ECO:0000256" key="8">
    <source>
        <dbReference type="SAM" id="Phobius"/>
    </source>
</evidence>
<comment type="similarity">
    <text evidence="2">Belongs to the UPF0073 (Hly-III) family.</text>
</comment>
<keyword evidence="7" id="KW-0862">Zinc</keyword>
<reference evidence="9 10" key="1">
    <citation type="submission" date="2018-03" db="EMBL/GenBank/DDBJ databases">
        <title>Genomic Encyclopedia of Archaeal and Bacterial Type Strains, Phase II (KMG-II): from individual species to whole genera.</title>
        <authorList>
            <person name="Goeker M."/>
        </authorList>
    </citation>
    <scope>NUCLEOTIDE SEQUENCE [LARGE SCALE GENOMIC DNA]</scope>
    <source>
        <strain evidence="9 10">DSM 100065</strain>
    </source>
</reference>
<dbReference type="RefSeq" id="WP_106348927.1">
    <property type="nucleotide sequence ID" value="NZ_PVUE01000007.1"/>
</dbReference>
<feature type="transmembrane region" description="Helical" evidence="8">
    <location>
        <begin position="195"/>
        <end position="220"/>
    </location>
</feature>
<organism evidence="9 10">
    <name type="scientific">Antricoccus suffuscus</name>
    <dbReference type="NCBI Taxonomy" id="1629062"/>
    <lineage>
        <taxon>Bacteria</taxon>
        <taxon>Bacillati</taxon>
        <taxon>Actinomycetota</taxon>
        <taxon>Actinomycetes</taxon>
        <taxon>Geodermatophilales</taxon>
        <taxon>Antricoccaceae</taxon>
        <taxon>Antricoccus</taxon>
    </lineage>
</organism>
<keyword evidence="5 8" id="KW-1133">Transmembrane helix</keyword>
<feature type="transmembrane region" description="Helical" evidence="8">
    <location>
        <begin position="120"/>
        <end position="137"/>
    </location>
</feature>